<evidence type="ECO:0000313" key="1">
    <source>
        <dbReference type="EMBL" id="CAG8472589.1"/>
    </source>
</evidence>
<gene>
    <name evidence="1" type="ORF">SPELUC_LOCUS1765</name>
</gene>
<name>A0ACA9KH21_9GLOM</name>
<accession>A0ACA9KH21</accession>
<proteinExistence type="predicted"/>
<dbReference type="Proteomes" id="UP000789366">
    <property type="component" value="Unassembled WGS sequence"/>
</dbReference>
<protein>
    <submittedName>
        <fullName evidence="1">10612_t:CDS:1</fullName>
    </submittedName>
</protein>
<evidence type="ECO:0000313" key="2">
    <source>
        <dbReference type="Proteomes" id="UP000789366"/>
    </source>
</evidence>
<organism evidence="1 2">
    <name type="scientific">Cetraspora pellucida</name>
    <dbReference type="NCBI Taxonomy" id="1433469"/>
    <lineage>
        <taxon>Eukaryota</taxon>
        <taxon>Fungi</taxon>
        <taxon>Fungi incertae sedis</taxon>
        <taxon>Mucoromycota</taxon>
        <taxon>Glomeromycotina</taxon>
        <taxon>Glomeromycetes</taxon>
        <taxon>Diversisporales</taxon>
        <taxon>Gigasporaceae</taxon>
        <taxon>Cetraspora</taxon>
    </lineage>
</organism>
<reference evidence="1" key="1">
    <citation type="submission" date="2021-06" db="EMBL/GenBank/DDBJ databases">
        <authorList>
            <person name="Kallberg Y."/>
            <person name="Tangrot J."/>
            <person name="Rosling A."/>
        </authorList>
    </citation>
    <scope>NUCLEOTIDE SEQUENCE</scope>
    <source>
        <strain evidence="1">28 12/20/2015</strain>
    </source>
</reference>
<sequence>MKFSKDVSSSRRKSRKAHFSAPSSIRRKIMSASLSKELRDKYNTRSIPIRKDDEVRIVRGTNKAHGKVIQVYRKKWVIHVERVNREKINGTTVPIGIHPSNVVITKLKLDKDRRKLLKRKDRSASNKGKGKAAETDDAMEEV</sequence>
<keyword evidence="2" id="KW-1185">Reference proteome</keyword>
<comment type="caution">
    <text evidence="1">The sequence shown here is derived from an EMBL/GenBank/DDBJ whole genome shotgun (WGS) entry which is preliminary data.</text>
</comment>
<dbReference type="EMBL" id="CAJVPW010001008">
    <property type="protein sequence ID" value="CAG8472589.1"/>
    <property type="molecule type" value="Genomic_DNA"/>
</dbReference>